<accession>A0A2M4DPI3</accession>
<proteinExistence type="predicted"/>
<sequence length="87" mass="10139">MFCFIIFMLISVFPPLLLRSVMFGWDELLWKGTNFPGLVVQGLRFLMSLYFGSLFRQQHAFSESLISLEQNWSQGFNLRLSLMPIAD</sequence>
<name>A0A2M4DPI3_ANODA</name>
<organism evidence="1">
    <name type="scientific">Anopheles darlingi</name>
    <name type="common">Mosquito</name>
    <dbReference type="NCBI Taxonomy" id="43151"/>
    <lineage>
        <taxon>Eukaryota</taxon>
        <taxon>Metazoa</taxon>
        <taxon>Ecdysozoa</taxon>
        <taxon>Arthropoda</taxon>
        <taxon>Hexapoda</taxon>
        <taxon>Insecta</taxon>
        <taxon>Pterygota</taxon>
        <taxon>Neoptera</taxon>
        <taxon>Endopterygota</taxon>
        <taxon>Diptera</taxon>
        <taxon>Nematocera</taxon>
        <taxon>Culicoidea</taxon>
        <taxon>Culicidae</taxon>
        <taxon>Anophelinae</taxon>
        <taxon>Anopheles</taxon>
    </lineage>
</organism>
<dbReference type="EMBL" id="GGFL01015318">
    <property type="protein sequence ID" value="MBW79496.1"/>
    <property type="molecule type" value="Transcribed_RNA"/>
</dbReference>
<reference evidence="1" key="1">
    <citation type="submission" date="2018-01" db="EMBL/GenBank/DDBJ databases">
        <title>An insight into the sialome of Amazonian anophelines.</title>
        <authorList>
            <person name="Ribeiro J.M."/>
            <person name="Scarpassa V."/>
            <person name="Calvo E."/>
        </authorList>
    </citation>
    <scope>NUCLEOTIDE SEQUENCE</scope>
</reference>
<protein>
    <submittedName>
        <fullName evidence="1">Putative secreted protein</fullName>
    </submittedName>
</protein>
<dbReference type="AlphaFoldDB" id="A0A2M4DPI3"/>
<evidence type="ECO:0000313" key="1">
    <source>
        <dbReference type="EMBL" id="MBW79496.1"/>
    </source>
</evidence>